<sequence length="71" mass="8452">MHENTPPDHIIFEISKGRKHYEILNEIIKEKSVNPKDTWGIYTNFRLTRKTELKEAFRNALITLIIDNNLE</sequence>
<evidence type="ECO:0000313" key="2">
    <source>
        <dbReference type="Proteomes" id="UP000594632"/>
    </source>
</evidence>
<dbReference type="EMBL" id="CP050869">
    <property type="protein sequence ID" value="QPG51330.1"/>
    <property type="molecule type" value="Genomic_DNA"/>
</dbReference>
<reference evidence="1 2" key="1">
    <citation type="journal article" date="2020" name="Nat. Commun.">
        <title>The structures of two archaeal type IV pili illuminate evolutionary relationships.</title>
        <authorList>
            <person name="Wang F."/>
            <person name="Baquero D.P."/>
            <person name="Su Z."/>
            <person name="Beltran L.C."/>
            <person name="Prangishvili D."/>
            <person name="Krupovic M."/>
            <person name="Egelman E.H."/>
        </authorList>
    </citation>
    <scope>NUCLEOTIDE SEQUENCE [LARGE SCALE GENOMIC DNA]</scope>
    <source>
        <strain evidence="1 2">POZ149</strain>
    </source>
</reference>
<dbReference type="Proteomes" id="UP000594632">
    <property type="component" value="Chromosome"/>
</dbReference>
<dbReference type="OrthoDB" id="52857at2157"/>
<dbReference type="Gene3D" id="3.90.950.10">
    <property type="match status" value="1"/>
</dbReference>
<accession>A0A7S9ILM2</accession>
<gene>
    <name evidence="1" type="ORF">HFC64_14290</name>
</gene>
<organism evidence="1 2">
    <name type="scientific">Saccharolobus solfataricus</name>
    <name type="common">Sulfolobus solfataricus</name>
    <dbReference type="NCBI Taxonomy" id="2287"/>
    <lineage>
        <taxon>Archaea</taxon>
        <taxon>Thermoproteota</taxon>
        <taxon>Thermoprotei</taxon>
        <taxon>Sulfolobales</taxon>
        <taxon>Sulfolobaceae</taxon>
        <taxon>Saccharolobus</taxon>
    </lineage>
</organism>
<dbReference type="InterPro" id="IPR029001">
    <property type="entry name" value="ITPase-like_fam"/>
</dbReference>
<name>A0A7S9ILM2_SACSO</name>
<proteinExistence type="predicted"/>
<dbReference type="AlphaFoldDB" id="A0A7S9ILM2"/>
<protein>
    <submittedName>
        <fullName evidence="1">DUF84 family protein</fullName>
    </submittedName>
</protein>
<evidence type="ECO:0000313" key="1">
    <source>
        <dbReference type="EMBL" id="QPG51330.1"/>
    </source>
</evidence>